<dbReference type="AlphaFoldDB" id="A0AA48L160"/>
<evidence type="ECO:0000256" key="12">
    <source>
        <dbReference type="SAM" id="Coils"/>
    </source>
</evidence>
<dbReference type="GO" id="GO:0006434">
    <property type="term" value="P:seryl-tRNA aminoacylation"/>
    <property type="evidence" value="ECO:0007669"/>
    <property type="project" value="InterPro"/>
</dbReference>
<dbReference type="GO" id="GO:0004828">
    <property type="term" value="F:serine-tRNA ligase activity"/>
    <property type="evidence" value="ECO:0007669"/>
    <property type="project" value="UniProtKB-EC"/>
</dbReference>
<dbReference type="SUPFAM" id="SSF55681">
    <property type="entry name" value="Class II aaRS and biotin synthetases"/>
    <property type="match status" value="1"/>
</dbReference>
<evidence type="ECO:0000256" key="11">
    <source>
        <dbReference type="PIRSR" id="PIRSR001529-2"/>
    </source>
</evidence>
<organism evidence="14 15">
    <name type="scientific">Cutaneotrichosporon cavernicola</name>
    <dbReference type="NCBI Taxonomy" id="279322"/>
    <lineage>
        <taxon>Eukaryota</taxon>
        <taxon>Fungi</taxon>
        <taxon>Dikarya</taxon>
        <taxon>Basidiomycota</taxon>
        <taxon>Agaricomycotina</taxon>
        <taxon>Tremellomycetes</taxon>
        <taxon>Trichosporonales</taxon>
        <taxon>Trichosporonaceae</taxon>
        <taxon>Cutaneotrichosporon</taxon>
    </lineage>
</organism>
<proteinExistence type="inferred from homology"/>
<dbReference type="GO" id="GO:0005524">
    <property type="term" value="F:ATP binding"/>
    <property type="evidence" value="ECO:0007669"/>
    <property type="project" value="UniProtKB-KW"/>
</dbReference>
<dbReference type="InterPro" id="IPR042103">
    <property type="entry name" value="SerRS_1_N_sf"/>
</dbReference>
<keyword evidence="5 11" id="KW-0067">ATP-binding</keyword>
<dbReference type="EC" id="6.1.1.11" evidence="2"/>
<evidence type="ECO:0000256" key="5">
    <source>
        <dbReference type="ARBA" id="ARBA00022840"/>
    </source>
</evidence>
<gene>
    <name evidence="14" type="primary">SES1</name>
    <name evidence="14" type="ORF">CcaverHIS019_0111350</name>
</gene>
<dbReference type="PROSITE" id="PS50862">
    <property type="entry name" value="AA_TRNA_LIGASE_II"/>
    <property type="match status" value="1"/>
</dbReference>
<evidence type="ECO:0000259" key="13">
    <source>
        <dbReference type="PROSITE" id="PS50862"/>
    </source>
</evidence>
<dbReference type="PANTHER" id="PTHR11778">
    <property type="entry name" value="SERYL-TRNA SYNTHETASE"/>
    <property type="match status" value="1"/>
</dbReference>
<evidence type="ECO:0000256" key="1">
    <source>
        <dbReference type="ARBA" id="ARBA00010728"/>
    </source>
</evidence>
<feature type="site" description="Important for serine binding" evidence="10">
    <location>
        <position position="407"/>
    </location>
</feature>
<dbReference type="RefSeq" id="XP_060453683.1">
    <property type="nucleotide sequence ID" value="XM_060596718.1"/>
</dbReference>
<evidence type="ECO:0000256" key="10">
    <source>
        <dbReference type="PIRSR" id="PIRSR001529-1"/>
    </source>
</evidence>
<dbReference type="InterPro" id="IPR015866">
    <property type="entry name" value="Ser-tRNA-synth_1_N"/>
</dbReference>
<dbReference type="Gene3D" id="3.30.930.10">
    <property type="entry name" value="Bira Bifunctional Protein, Domain 2"/>
    <property type="match status" value="1"/>
</dbReference>
<dbReference type="InterPro" id="IPR033729">
    <property type="entry name" value="SerRS_core"/>
</dbReference>
<dbReference type="PRINTS" id="PR00981">
    <property type="entry name" value="TRNASYNTHSER"/>
</dbReference>
<name>A0AA48L160_9TREE</name>
<feature type="binding site" evidence="11">
    <location>
        <begin position="299"/>
        <end position="302"/>
    </location>
    <ligand>
        <name>ATP</name>
        <dbReference type="ChEBI" id="CHEBI:30616"/>
    </ligand>
</feature>
<feature type="binding site" evidence="10">
    <location>
        <position position="306"/>
    </location>
    <ligand>
        <name>L-serine</name>
        <dbReference type="ChEBI" id="CHEBI:33384"/>
    </ligand>
</feature>
<evidence type="ECO:0000256" key="2">
    <source>
        <dbReference type="ARBA" id="ARBA00012840"/>
    </source>
</evidence>
<dbReference type="Gene3D" id="1.10.287.40">
    <property type="entry name" value="Serine-tRNA synthetase, tRNA binding domain"/>
    <property type="match status" value="1"/>
</dbReference>
<evidence type="ECO:0000256" key="3">
    <source>
        <dbReference type="ARBA" id="ARBA00022598"/>
    </source>
</evidence>
<reference evidence="14" key="1">
    <citation type="journal article" date="2023" name="BMC Genomics">
        <title>Chromosome-level genome assemblies of Cutaneotrichosporon spp. (Trichosporonales, Basidiomycota) reveal imbalanced evolution between nucleotide sequences and chromosome synteny.</title>
        <authorList>
            <person name="Kobayashi Y."/>
            <person name="Kayamori A."/>
            <person name="Aoki K."/>
            <person name="Shiwa Y."/>
            <person name="Matsutani M."/>
            <person name="Fujita N."/>
            <person name="Sugita T."/>
            <person name="Iwasaki W."/>
            <person name="Tanaka N."/>
            <person name="Takashima M."/>
        </authorList>
    </citation>
    <scope>NUCLEOTIDE SEQUENCE</scope>
    <source>
        <strain evidence="14">HIS019</strain>
    </source>
</reference>
<dbReference type="Proteomes" id="UP001233271">
    <property type="component" value="Chromosome 1"/>
</dbReference>
<sequence>MIDLLYFQADKGGNPEIVRESQRKRGAPVELVDEVIEIFAQHKAAQYEMENERRAVNALQKEIGQIKKAKGDASDLLTKKAEHDKKIQELTTKASELARLRDSKASRIGNIVDDKNHVSQTEDDNPVLGLWHPEPNHKGNSEQLTTADKPEGILPHHEVMYRLEAFDMERGNKINGHRGYFLTNDGVDLNQALINYGLDFLRKRQYKKIQAPFMMRKELMAATAQLEEFDEALYKVSANDGNDENDRYLIATSEQPISGMHADENIDPKSLPIRYAGYSTCFRKEAGSSGRDTWGIFRVHQFEKVEQFIVCHPEESPAMLDSMIEIAKEFYQSLEIPYRVVNIVSGGLNNAASIKYDLEAWFPFQGEYKELVSCSNCTDYQSRSLNVKLGFKKKDEKAGYVHMLNGTLCATERALCCLVENYQTPEGIKIPKVLQPYMQGRDFVPFTAELPPAKKAPGKK</sequence>
<evidence type="ECO:0000256" key="6">
    <source>
        <dbReference type="ARBA" id="ARBA00022917"/>
    </source>
</evidence>
<dbReference type="EMBL" id="AP028212">
    <property type="protein sequence ID" value="BEI88417.1"/>
    <property type="molecule type" value="Genomic_DNA"/>
</dbReference>
<dbReference type="Pfam" id="PF02403">
    <property type="entry name" value="Seryl_tRNA_N"/>
    <property type="match status" value="1"/>
</dbReference>
<keyword evidence="7" id="KW-0030">Aminoacyl-tRNA synthetase</keyword>
<accession>A0AA48L160</accession>
<feature type="binding site" evidence="11">
    <location>
        <begin position="370"/>
        <end position="373"/>
    </location>
    <ligand>
        <name>ATP</name>
        <dbReference type="ChEBI" id="CHEBI:30616"/>
    </ligand>
</feature>
<evidence type="ECO:0000313" key="14">
    <source>
        <dbReference type="EMBL" id="BEI88417.1"/>
    </source>
</evidence>
<keyword evidence="3" id="KW-0436">Ligase</keyword>
<keyword evidence="4" id="KW-0547">Nucleotide-binding</keyword>
<feature type="domain" description="Aminoacyl-transfer RNA synthetases class-II family profile" evidence="13">
    <location>
        <begin position="155"/>
        <end position="445"/>
    </location>
</feature>
<comment type="similarity">
    <text evidence="1">Belongs to the class-II aminoacyl-tRNA synthetase family. Type-1 seryl-tRNA synthetase subfamily.</text>
</comment>
<dbReference type="InterPro" id="IPR045864">
    <property type="entry name" value="aa-tRNA-synth_II/BPL/LPL"/>
</dbReference>
<dbReference type="CDD" id="cd00770">
    <property type="entry name" value="SerRS_core"/>
    <property type="match status" value="1"/>
</dbReference>
<dbReference type="InterPro" id="IPR002314">
    <property type="entry name" value="aa-tRNA-synt_IIb"/>
</dbReference>
<evidence type="ECO:0000256" key="4">
    <source>
        <dbReference type="ARBA" id="ARBA00022741"/>
    </source>
</evidence>
<feature type="binding site" evidence="10">
    <location>
        <position position="252"/>
    </location>
    <ligand>
        <name>L-serine</name>
        <dbReference type="ChEBI" id="CHEBI:33384"/>
    </ligand>
</feature>
<evidence type="ECO:0000256" key="7">
    <source>
        <dbReference type="ARBA" id="ARBA00023146"/>
    </source>
</evidence>
<dbReference type="KEGG" id="ccac:CcaHIS019_0111350"/>
<feature type="binding site" evidence="11">
    <location>
        <begin position="283"/>
        <end position="285"/>
    </location>
    <ligand>
        <name>ATP</name>
        <dbReference type="ChEBI" id="CHEBI:30616"/>
    </ligand>
</feature>
<evidence type="ECO:0000256" key="8">
    <source>
        <dbReference type="ARBA" id="ARBA00031113"/>
    </source>
</evidence>
<dbReference type="SUPFAM" id="SSF46589">
    <property type="entry name" value="tRNA-binding arm"/>
    <property type="match status" value="1"/>
</dbReference>
<dbReference type="FunFam" id="3.30.930.10:FF:000026">
    <property type="entry name" value="Seryl-tRNA synthetase, cytoplasmic"/>
    <property type="match status" value="1"/>
</dbReference>
<feature type="coiled-coil region" evidence="12">
    <location>
        <begin position="42"/>
        <end position="100"/>
    </location>
</feature>
<evidence type="ECO:0000256" key="9">
    <source>
        <dbReference type="ARBA" id="ARBA00034892"/>
    </source>
</evidence>
<dbReference type="InterPro" id="IPR002317">
    <property type="entry name" value="Ser-tRNA-ligase_type_1"/>
</dbReference>
<feature type="binding site" evidence="10">
    <location>
        <position position="283"/>
    </location>
    <ligand>
        <name>L-serine</name>
        <dbReference type="ChEBI" id="CHEBI:33384"/>
    </ligand>
</feature>
<protein>
    <recommendedName>
        <fullName evidence="2">serine--tRNA ligase</fullName>
        <ecNumber evidence="2">6.1.1.11</ecNumber>
    </recommendedName>
    <alternativeName>
        <fullName evidence="8">Seryl-tRNA synthetase</fullName>
    </alternativeName>
    <alternativeName>
        <fullName evidence="9">Seryl-tRNA(Ser) synthetase</fullName>
    </alternativeName>
</protein>
<dbReference type="PIRSF" id="PIRSF001529">
    <property type="entry name" value="Ser-tRNA-synth_IIa"/>
    <property type="match status" value="1"/>
</dbReference>
<dbReference type="InterPro" id="IPR006195">
    <property type="entry name" value="aa-tRNA-synth_II"/>
</dbReference>
<dbReference type="GeneID" id="85492288"/>
<dbReference type="InterPro" id="IPR010978">
    <property type="entry name" value="tRNA-bd_arm"/>
</dbReference>
<feature type="binding site" evidence="10">
    <location>
        <position position="405"/>
    </location>
    <ligand>
        <name>L-serine</name>
        <dbReference type="ChEBI" id="CHEBI:33384"/>
    </ligand>
</feature>
<keyword evidence="6" id="KW-0648">Protein biosynthesis</keyword>
<dbReference type="Pfam" id="PF00587">
    <property type="entry name" value="tRNA-synt_2b"/>
    <property type="match status" value="1"/>
</dbReference>
<keyword evidence="12" id="KW-0175">Coiled coil</keyword>
<keyword evidence="15" id="KW-1185">Reference proteome</keyword>
<dbReference type="NCBIfam" id="TIGR00414">
    <property type="entry name" value="serS"/>
    <property type="match status" value="1"/>
</dbReference>
<evidence type="ECO:0000313" key="15">
    <source>
        <dbReference type="Proteomes" id="UP001233271"/>
    </source>
</evidence>